<evidence type="ECO:0000256" key="1">
    <source>
        <dbReference type="SAM" id="MobiDB-lite"/>
    </source>
</evidence>
<feature type="region of interest" description="Disordered" evidence="1">
    <location>
        <begin position="1"/>
        <end position="103"/>
    </location>
</feature>
<organism evidence="3 4">
    <name type="scientific">Paenibacillus herberti</name>
    <dbReference type="NCBI Taxonomy" id="1619309"/>
    <lineage>
        <taxon>Bacteria</taxon>
        <taxon>Bacillati</taxon>
        <taxon>Bacillota</taxon>
        <taxon>Bacilli</taxon>
        <taxon>Bacillales</taxon>
        <taxon>Paenibacillaceae</taxon>
        <taxon>Paenibacillus</taxon>
    </lineage>
</organism>
<evidence type="ECO:0000259" key="2">
    <source>
        <dbReference type="Pfam" id="PF02557"/>
    </source>
</evidence>
<evidence type="ECO:0000313" key="4">
    <source>
        <dbReference type="Proteomes" id="UP000215145"/>
    </source>
</evidence>
<feature type="compositionally biased region" description="Low complexity" evidence="1">
    <location>
        <begin position="14"/>
        <end position="26"/>
    </location>
</feature>
<dbReference type="Pfam" id="PF02557">
    <property type="entry name" value="VanY"/>
    <property type="match status" value="1"/>
</dbReference>
<feature type="compositionally biased region" description="Polar residues" evidence="1">
    <location>
        <begin position="40"/>
        <end position="55"/>
    </location>
</feature>
<dbReference type="GO" id="GO:0008233">
    <property type="term" value="F:peptidase activity"/>
    <property type="evidence" value="ECO:0007669"/>
    <property type="project" value="InterPro"/>
</dbReference>
<keyword evidence="4" id="KW-1185">Reference proteome</keyword>
<dbReference type="InterPro" id="IPR058193">
    <property type="entry name" value="VanY/YodJ_core_dom"/>
</dbReference>
<dbReference type="InterPro" id="IPR003709">
    <property type="entry name" value="VanY-like_core_dom"/>
</dbReference>
<name>A0A229NYY6_9BACL</name>
<comment type="caution">
    <text evidence="3">The sequence shown here is derived from an EMBL/GenBank/DDBJ whole genome shotgun (WGS) entry which is preliminary data.</text>
</comment>
<dbReference type="PANTHER" id="PTHR34385">
    <property type="entry name" value="D-ALANYL-D-ALANINE CARBOXYPEPTIDASE"/>
    <property type="match status" value="1"/>
</dbReference>
<sequence length="302" mass="31645">MLTGVACSAQGGNAPSPSTGTATPGPSMEPWATPAPSIEPSATPSDDGQTAATTQPHDKGTSPSPTKSPKPSTVKNGQGQASSGGSQQGGKGGGSTGEPAVQVTANAEAATALVNKQFRLPEGYVPDDLVYPDVPFIFSEKVDKRKLRKDAAEALEKLVAGAKKDDIKLAGVSGYRSEARQKTLFTNYVKKDGVEAASKYSARPGHSEHQTGLSMDVSGVDGKCAAESCFGDTPEADWLAKYAADYGYIIRYPEGKQDITGYKYEPWHIRYVGVELARKLETSGDTLEEHYGAAVPVSGSKN</sequence>
<dbReference type="SUPFAM" id="SSF55166">
    <property type="entry name" value="Hedgehog/DD-peptidase"/>
    <property type="match status" value="1"/>
</dbReference>
<dbReference type="Gene3D" id="3.30.1380.10">
    <property type="match status" value="1"/>
</dbReference>
<proteinExistence type="predicted"/>
<gene>
    <name evidence="3" type="ORF">CGZ75_13985</name>
</gene>
<reference evidence="3 4" key="1">
    <citation type="submission" date="2017-07" db="EMBL/GenBank/DDBJ databases">
        <title>Paenibacillus herberti R33 genome sequencing and assembly.</title>
        <authorList>
            <person name="Su W."/>
        </authorList>
    </citation>
    <scope>NUCLEOTIDE SEQUENCE [LARGE SCALE GENOMIC DNA]</scope>
    <source>
        <strain evidence="3 4">R33</strain>
    </source>
</reference>
<dbReference type="AlphaFoldDB" id="A0A229NYY6"/>
<dbReference type="InterPro" id="IPR052179">
    <property type="entry name" value="DD-CPase-like"/>
</dbReference>
<feature type="domain" description="D-alanyl-D-alanine carboxypeptidase-like core" evidence="2">
    <location>
        <begin position="145"/>
        <end position="273"/>
    </location>
</feature>
<feature type="compositionally biased region" description="Low complexity" evidence="1">
    <location>
        <begin position="61"/>
        <end position="85"/>
    </location>
</feature>
<dbReference type="OrthoDB" id="9792074at2"/>
<dbReference type="GO" id="GO:0006508">
    <property type="term" value="P:proteolysis"/>
    <property type="evidence" value="ECO:0007669"/>
    <property type="project" value="InterPro"/>
</dbReference>
<dbReference type="EMBL" id="NMUQ01000002">
    <property type="protein sequence ID" value="OXM15067.1"/>
    <property type="molecule type" value="Genomic_DNA"/>
</dbReference>
<dbReference type="PANTHER" id="PTHR34385:SF1">
    <property type="entry name" value="PEPTIDOGLYCAN L-ALANYL-D-GLUTAMATE ENDOPEPTIDASE CWLK"/>
    <property type="match status" value="1"/>
</dbReference>
<feature type="compositionally biased region" description="Gly residues" evidence="1">
    <location>
        <begin position="86"/>
        <end position="96"/>
    </location>
</feature>
<protein>
    <submittedName>
        <fullName evidence="3">Peptidase M15</fullName>
    </submittedName>
</protein>
<dbReference type="Proteomes" id="UP000215145">
    <property type="component" value="Unassembled WGS sequence"/>
</dbReference>
<dbReference type="CDD" id="cd14852">
    <property type="entry name" value="LD-carboxypeptidase"/>
    <property type="match status" value="1"/>
</dbReference>
<accession>A0A229NYY6</accession>
<evidence type="ECO:0000313" key="3">
    <source>
        <dbReference type="EMBL" id="OXM15067.1"/>
    </source>
</evidence>
<dbReference type="InterPro" id="IPR009045">
    <property type="entry name" value="Zn_M74/Hedgehog-like"/>
</dbReference>